<protein>
    <submittedName>
        <fullName evidence="1">Uncharacterized protein</fullName>
    </submittedName>
</protein>
<sequence>MTGEVNHYLADPIFDDSVEGWAGRNYAMTRLGRRQYDDAASGSRVHARPQRYQLHLAHPKPLTGVPRGRPNHKRHRQRIHLTLLGSWVTVI</sequence>
<organism evidence="1 2">
    <name type="scientific">Ferrimicrobium acidiphilum</name>
    <dbReference type="NCBI Taxonomy" id="121039"/>
    <lineage>
        <taxon>Bacteria</taxon>
        <taxon>Bacillati</taxon>
        <taxon>Actinomycetota</taxon>
        <taxon>Acidimicrobiia</taxon>
        <taxon>Acidimicrobiales</taxon>
        <taxon>Acidimicrobiaceae</taxon>
        <taxon>Ferrimicrobium</taxon>
    </lineage>
</organism>
<evidence type="ECO:0000313" key="2">
    <source>
        <dbReference type="Proteomes" id="UP001560267"/>
    </source>
</evidence>
<proteinExistence type="predicted"/>
<comment type="caution">
    <text evidence="1">The sequence shown here is derived from an EMBL/GenBank/DDBJ whole genome shotgun (WGS) entry which is preliminary data.</text>
</comment>
<dbReference type="EMBL" id="JBFSHR010000008">
    <property type="protein sequence ID" value="MEX6428918.1"/>
    <property type="molecule type" value="Genomic_DNA"/>
</dbReference>
<dbReference type="Proteomes" id="UP001560267">
    <property type="component" value="Unassembled WGS sequence"/>
</dbReference>
<evidence type="ECO:0000313" key="1">
    <source>
        <dbReference type="EMBL" id="MEX6428918.1"/>
    </source>
</evidence>
<gene>
    <name evidence="1" type="ORF">AB6A68_03590</name>
</gene>
<dbReference type="RefSeq" id="WP_298404463.1">
    <property type="nucleotide sequence ID" value="NZ_JBFSHR010000008.1"/>
</dbReference>
<accession>A0ABV3Y034</accession>
<name>A0ABV3Y034_9ACTN</name>
<keyword evidence="2" id="KW-1185">Reference proteome</keyword>
<reference evidence="1 2" key="1">
    <citation type="submission" date="2024-07" db="EMBL/GenBank/DDBJ databases">
        <title>Draft Genome Sequence of Ferrimicrobium acidiphilum Strain YE2023, Isolated from a Pulp of Bioleach Reactor.</title>
        <authorList>
            <person name="Elkina Y.A."/>
            <person name="Bulaeva A.G."/>
            <person name="Beletsky A.V."/>
            <person name="Mardanov A.V."/>
        </authorList>
    </citation>
    <scope>NUCLEOTIDE SEQUENCE [LARGE SCALE GENOMIC DNA]</scope>
    <source>
        <strain evidence="1 2">YE2023</strain>
    </source>
</reference>